<protein>
    <submittedName>
        <fullName evidence="1">Uncharacterized protein</fullName>
    </submittedName>
</protein>
<proteinExistence type="predicted"/>
<evidence type="ECO:0000313" key="2">
    <source>
        <dbReference type="Proteomes" id="UP000821845"/>
    </source>
</evidence>
<dbReference type="Proteomes" id="UP000821845">
    <property type="component" value="Chromosome 3"/>
</dbReference>
<evidence type="ECO:0000313" key="1">
    <source>
        <dbReference type="EMBL" id="KAH6935431.1"/>
    </source>
</evidence>
<comment type="caution">
    <text evidence="1">The sequence shown here is derived from an EMBL/GenBank/DDBJ whole genome shotgun (WGS) entry which is preliminary data.</text>
</comment>
<name>A0ACB7SKE4_HYAAI</name>
<sequence>MVRIECLCATKQVEARALLAATAWRSGFELGEEVSWGGPTSSGWQQLRVAVHASRACAERRRARADCLPSRSAPVHLEIPFDPRVARPPGAVGTGPFDF</sequence>
<reference evidence="1" key="1">
    <citation type="submission" date="2020-05" db="EMBL/GenBank/DDBJ databases">
        <title>Large-scale comparative analyses of tick genomes elucidate their genetic diversity and vector capacities.</title>
        <authorList>
            <person name="Jia N."/>
            <person name="Wang J."/>
            <person name="Shi W."/>
            <person name="Du L."/>
            <person name="Sun Y."/>
            <person name="Zhan W."/>
            <person name="Jiang J."/>
            <person name="Wang Q."/>
            <person name="Zhang B."/>
            <person name="Ji P."/>
            <person name="Sakyi L.B."/>
            <person name="Cui X."/>
            <person name="Yuan T."/>
            <person name="Jiang B."/>
            <person name="Yang W."/>
            <person name="Lam T.T.-Y."/>
            <person name="Chang Q."/>
            <person name="Ding S."/>
            <person name="Wang X."/>
            <person name="Zhu J."/>
            <person name="Ruan X."/>
            <person name="Zhao L."/>
            <person name="Wei J."/>
            <person name="Que T."/>
            <person name="Du C."/>
            <person name="Cheng J."/>
            <person name="Dai P."/>
            <person name="Han X."/>
            <person name="Huang E."/>
            <person name="Gao Y."/>
            <person name="Liu J."/>
            <person name="Shao H."/>
            <person name="Ye R."/>
            <person name="Li L."/>
            <person name="Wei W."/>
            <person name="Wang X."/>
            <person name="Wang C."/>
            <person name="Yang T."/>
            <person name="Huo Q."/>
            <person name="Li W."/>
            <person name="Guo W."/>
            <person name="Chen H."/>
            <person name="Zhou L."/>
            <person name="Ni X."/>
            <person name="Tian J."/>
            <person name="Zhou Y."/>
            <person name="Sheng Y."/>
            <person name="Liu T."/>
            <person name="Pan Y."/>
            <person name="Xia L."/>
            <person name="Li J."/>
            <person name="Zhao F."/>
            <person name="Cao W."/>
        </authorList>
    </citation>
    <scope>NUCLEOTIDE SEQUENCE</scope>
    <source>
        <strain evidence="1">Hyas-2018</strain>
    </source>
</reference>
<organism evidence="1 2">
    <name type="scientific">Hyalomma asiaticum</name>
    <name type="common">Tick</name>
    <dbReference type="NCBI Taxonomy" id="266040"/>
    <lineage>
        <taxon>Eukaryota</taxon>
        <taxon>Metazoa</taxon>
        <taxon>Ecdysozoa</taxon>
        <taxon>Arthropoda</taxon>
        <taxon>Chelicerata</taxon>
        <taxon>Arachnida</taxon>
        <taxon>Acari</taxon>
        <taxon>Parasitiformes</taxon>
        <taxon>Ixodida</taxon>
        <taxon>Ixodoidea</taxon>
        <taxon>Ixodidae</taxon>
        <taxon>Hyalomminae</taxon>
        <taxon>Hyalomma</taxon>
    </lineage>
</organism>
<dbReference type="EMBL" id="CM023483">
    <property type="protein sequence ID" value="KAH6935431.1"/>
    <property type="molecule type" value="Genomic_DNA"/>
</dbReference>
<accession>A0ACB7SKE4</accession>
<keyword evidence="2" id="KW-1185">Reference proteome</keyword>
<gene>
    <name evidence="1" type="ORF">HPB50_005745</name>
</gene>